<dbReference type="AlphaFoldDB" id="A0A2J6R2A6"/>
<sequence length="368" mass="42306">MEPSIQAPVGQKRKQPHDEDQMPNPIIWPQSNDSRVPAIEEQGQQNSITTMIPMGQSRANQQALQLELEQTKVAEAQINVNAELQRLRIREQKHIAYEKSLTEGYTTTMAIISQLQAENNKMTKSMEQKDHTIDNVLKHNERLESKIDRLETDIEKLERAKQQLRAEKGELAEVAGNSMNDIKDLKGQVQQLQNEKIEMAGHHVDFQNARAARTLELEVQVKCINTHQADREDRPEAEREQYKLQIQRLESAREDRNNVIHSLNNHAAGLRFENTALARENQESKSQCQKLDAKVTELQENNSKLEKLVADLRDKNETLEASNENLRTENQQLRAANRDLSRQLMLKLSVSAAVHRGVKTYWHVDRTS</sequence>
<evidence type="ECO:0000256" key="2">
    <source>
        <dbReference type="SAM" id="MobiDB-lite"/>
    </source>
</evidence>
<feature type="region of interest" description="Disordered" evidence="2">
    <location>
        <begin position="1"/>
        <end position="32"/>
    </location>
</feature>
<dbReference type="Proteomes" id="UP000235786">
    <property type="component" value="Unassembled WGS sequence"/>
</dbReference>
<evidence type="ECO:0000313" key="3">
    <source>
        <dbReference type="EMBL" id="PMD32657.1"/>
    </source>
</evidence>
<evidence type="ECO:0000313" key="4">
    <source>
        <dbReference type="Proteomes" id="UP000235786"/>
    </source>
</evidence>
<keyword evidence="1" id="KW-0175">Coiled coil</keyword>
<reference evidence="3 4" key="1">
    <citation type="submission" date="2016-04" db="EMBL/GenBank/DDBJ databases">
        <title>A degradative enzymes factory behind the ericoid mycorrhizal symbiosis.</title>
        <authorList>
            <consortium name="DOE Joint Genome Institute"/>
            <person name="Martino E."/>
            <person name="Morin E."/>
            <person name="Grelet G."/>
            <person name="Kuo A."/>
            <person name="Kohler A."/>
            <person name="Daghino S."/>
            <person name="Barry K."/>
            <person name="Choi C."/>
            <person name="Cichocki N."/>
            <person name="Clum A."/>
            <person name="Copeland A."/>
            <person name="Hainaut M."/>
            <person name="Haridas S."/>
            <person name="Labutti K."/>
            <person name="Lindquist E."/>
            <person name="Lipzen A."/>
            <person name="Khouja H.-R."/>
            <person name="Murat C."/>
            <person name="Ohm R."/>
            <person name="Olson A."/>
            <person name="Spatafora J."/>
            <person name="Veneault-Fourrey C."/>
            <person name="Henrissat B."/>
            <person name="Grigoriev I."/>
            <person name="Martin F."/>
            <person name="Perotto S."/>
        </authorList>
    </citation>
    <scope>NUCLEOTIDE SEQUENCE [LARGE SCALE GENOMIC DNA]</scope>
    <source>
        <strain evidence="3 4">F</strain>
    </source>
</reference>
<name>A0A2J6R2A6_HYAVF</name>
<accession>A0A2J6R2A6</accession>
<evidence type="ECO:0000256" key="1">
    <source>
        <dbReference type="SAM" id="Coils"/>
    </source>
</evidence>
<feature type="coiled-coil region" evidence="1">
    <location>
        <begin position="112"/>
        <end position="202"/>
    </location>
</feature>
<dbReference type="EMBL" id="KZ613958">
    <property type="protein sequence ID" value="PMD32657.1"/>
    <property type="molecule type" value="Genomic_DNA"/>
</dbReference>
<proteinExistence type="predicted"/>
<protein>
    <submittedName>
        <fullName evidence="3">Uncharacterized protein</fullName>
    </submittedName>
</protein>
<keyword evidence="4" id="KW-1185">Reference proteome</keyword>
<organism evidence="3 4">
    <name type="scientific">Hyaloscypha variabilis (strain UAMH 11265 / GT02V1 / F)</name>
    <name type="common">Meliniomyces variabilis</name>
    <dbReference type="NCBI Taxonomy" id="1149755"/>
    <lineage>
        <taxon>Eukaryota</taxon>
        <taxon>Fungi</taxon>
        <taxon>Dikarya</taxon>
        <taxon>Ascomycota</taxon>
        <taxon>Pezizomycotina</taxon>
        <taxon>Leotiomycetes</taxon>
        <taxon>Helotiales</taxon>
        <taxon>Hyaloscyphaceae</taxon>
        <taxon>Hyaloscypha</taxon>
        <taxon>Hyaloscypha variabilis</taxon>
    </lineage>
</organism>
<gene>
    <name evidence="3" type="ORF">L207DRAFT_535960</name>
</gene>
<feature type="coiled-coil region" evidence="1">
    <location>
        <begin position="239"/>
        <end position="343"/>
    </location>
</feature>